<feature type="domain" description="LysM" evidence="7">
    <location>
        <begin position="477"/>
        <end position="523"/>
    </location>
</feature>
<dbReference type="Proteomes" id="UP000177698">
    <property type="component" value="Unassembled WGS sequence"/>
</dbReference>
<protein>
    <recommendedName>
        <fullName evidence="7">LysM domain-containing protein</fullName>
    </recommendedName>
</protein>
<dbReference type="EMBL" id="MGAG01000037">
    <property type="protein sequence ID" value="OGK39734.1"/>
    <property type="molecule type" value="Genomic_DNA"/>
</dbReference>
<proteinExistence type="predicted"/>
<dbReference type="PROSITE" id="PS51782">
    <property type="entry name" value="LYSM"/>
    <property type="match status" value="1"/>
</dbReference>
<dbReference type="InterPro" id="IPR006626">
    <property type="entry name" value="PbH1"/>
</dbReference>
<dbReference type="SMART" id="SM00710">
    <property type="entry name" value="PbH1"/>
    <property type="match status" value="9"/>
</dbReference>
<evidence type="ECO:0000256" key="1">
    <source>
        <dbReference type="ARBA" id="ARBA00004236"/>
    </source>
</evidence>
<dbReference type="InterPro" id="IPR007742">
    <property type="entry name" value="NosD_dom"/>
</dbReference>
<dbReference type="GO" id="GO:0005886">
    <property type="term" value="C:plasma membrane"/>
    <property type="evidence" value="ECO:0007669"/>
    <property type="project" value="UniProtKB-SubCell"/>
</dbReference>
<comment type="subcellular location">
    <subcellularLocation>
        <location evidence="1">Cell membrane</location>
    </subcellularLocation>
</comment>
<dbReference type="AlphaFoldDB" id="A0A1F7I8Q7"/>
<dbReference type="GO" id="GO:0085029">
    <property type="term" value="P:extracellular matrix assembly"/>
    <property type="evidence" value="ECO:0007669"/>
    <property type="project" value="TreeGrafter"/>
</dbReference>
<dbReference type="SUPFAM" id="SSF53448">
    <property type="entry name" value="Nucleotide-diphospho-sugar transferases"/>
    <property type="match status" value="1"/>
</dbReference>
<feature type="transmembrane region" description="Helical" evidence="6">
    <location>
        <begin position="321"/>
        <end position="342"/>
    </location>
</feature>
<dbReference type="STRING" id="1802056.A2954_04885"/>
<feature type="transmembrane region" description="Helical" evidence="6">
    <location>
        <begin position="15"/>
        <end position="34"/>
    </location>
</feature>
<dbReference type="InterPro" id="IPR029044">
    <property type="entry name" value="Nucleotide-diphossugar_trans"/>
</dbReference>
<dbReference type="Pfam" id="PF13641">
    <property type="entry name" value="Glyco_tranf_2_3"/>
    <property type="match status" value="1"/>
</dbReference>
<keyword evidence="6" id="KW-0812">Transmembrane</keyword>
<dbReference type="GO" id="GO:0050501">
    <property type="term" value="F:hyaluronan synthase activity"/>
    <property type="evidence" value="ECO:0007669"/>
    <property type="project" value="TreeGrafter"/>
</dbReference>
<feature type="transmembrane region" description="Helical" evidence="6">
    <location>
        <begin position="404"/>
        <end position="426"/>
    </location>
</feature>
<evidence type="ECO:0000259" key="7">
    <source>
        <dbReference type="PROSITE" id="PS51782"/>
    </source>
</evidence>
<dbReference type="PANTHER" id="PTHR22913">
    <property type="entry name" value="HYALURONAN SYNTHASE"/>
    <property type="match status" value="1"/>
</dbReference>
<evidence type="ECO:0000313" key="8">
    <source>
        <dbReference type="EMBL" id="OGK39734.1"/>
    </source>
</evidence>
<dbReference type="SUPFAM" id="SSF51126">
    <property type="entry name" value="Pectin lyase-like"/>
    <property type="match status" value="2"/>
</dbReference>
<dbReference type="Gene3D" id="3.90.550.10">
    <property type="entry name" value="Spore Coat Polysaccharide Biosynthesis Protein SpsA, Chain A"/>
    <property type="match status" value="1"/>
</dbReference>
<accession>A0A1F7I8Q7</accession>
<dbReference type="Gene3D" id="3.10.350.10">
    <property type="entry name" value="LysM domain"/>
    <property type="match status" value="1"/>
</dbReference>
<keyword evidence="2" id="KW-1003">Cell membrane</keyword>
<keyword evidence="3" id="KW-0328">Glycosyltransferase</keyword>
<dbReference type="Gene3D" id="2.160.20.10">
    <property type="entry name" value="Single-stranded right-handed beta-helix, Pectin lyase-like"/>
    <property type="match status" value="1"/>
</dbReference>
<evidence type="ECO:0000313" key="9">
    <source>
        <dbReference type="Proteomes" id="UP000177698"/>
    </source>
</evidence>
<keyword evidence="4" id="KW-0808">Transferase</keyword>
<evidence type="ECO:0000256" key="4">
    <source>
        <dbReference type="ARBA" id="ARBA00022679"/>
    </source>
</evidence>
<dbReference type="NCBIfam" id="TIGR03804">
    <property type="entry name" value="para_beta_helix"/>
    <property type="match status" value="2"/>
</dbReference>
<evidence type="ECO:0000256" key="6">
    <source>
        <dbReference type="SAM" id="Phobius"/>
    </source>
</evidence>
<evidence type="ECO:0000256" key="5">
    <source>
        <dbReference type="ARBA" id="ARBA00023136"/>
    </source>
</evidence>
<dbReference type="CDD" id="cd00118">
    <property type="entry name" value="LysM"/>
    <property type="match status" value="1"/>
</dbReference>
<organism evidence="8 9">
    <name type="scientific">Candidatus Roizmanbacteria bacterium RIFCSPLOWO2_01_FULL_37_12</name>
    <dbReference type="NCBI Taxonomy" id="1802056"/>
    <lineage>
        <taxon>Bacteria</taxon>
        <taxon>Candidatus Roizmaniibacteriota</taxon>
    </lineage>
</organism>
<keyword evidence="6" id="KW-1133">Transmembrane helix</keyword>
<sequence>MFNDVYFYLARYQDLYPFLIPLGFIGIWRWDVWLTKKLVGLFYRPKKTGYKSSVSVVTPVYNEDPKTFAAAVESWAKNKPDEIIAVIDFTDEVCIKLFKDFTKKSKLARLIVTKVPGKREALADGIKAAKGEIIALIDSDTIWNEDTLKNALAPFADEKIGGVATRQSVLEPKTVAQKLFSIRLEQRYWDDIPFLATVEDVLVCLSGRTALYRKKAIMPILNRMVNEKFMGQSVISGEDKRLTYLIEEAGWKTTYQSNSQVFTTGVKDIRSFLNQQVRWTRNSWRNDLRAISDNWVFKHLIFSLYLIDRAIQPFTLLVSPIYFIVSLILGLWVPVVVILVWWHISRFVKMIPHLKKHPTDIWVLPIFILFSFISAYIRLYALFSLNMQGWITRWDKSRLTKFRFFDLARGHVMTIFVFGLVASGVVTNKYFNYLIPQEKQNKLIASTLQRKSNLASANNKGIVLGASTVDAESRLSKRHEFLETDSLAGIAEKYGVNFDDLLYTNVRKITNWNRIKPGIVFTIPPKGVTVNPSYRFNYQRIYDDFLQIGYDSFDNTIYISGRGYQAGIRDIFNSVGRDYLEEVSPKIWQLRANIVLRSGTTLKLNKEEVTWFRMASSKDKFVTLRASNADVLIDGVKITSWDEKKQDYDKNYQDGRSYILVKDSARMDVKSSEIAYLGFARPKDYPYSSYGISWRMSTGKLTTSLLTGEIENSRFHDNYFGAFTYGATGMTWRGNEFYNNVRYGLDPHDDSNGFLVENNKFYNNGSHGLIFSKRCVRNTIRNNISYNNKLHGIMLHELSNENVIRDNMVYNNREGISLDNSSKNIIAENKIFYNKRGVLADKKSTDNLIEKNEITENRQYGVYFYGQAGENVVRDNILAFNTVGVYIKTNANSVLNNQIDQNKVGVYFLGKAKNNRLDSNVITYSDVYGVYGKVSDGIFNLMGDNNLLIKNNRRDIAAVALE</sequence>
<comment type="caution">
    <text evidence="8">The sequence shown here is derived from an EMBL/GenBank/DDBJ whole genome shotgun (WGS) entry which is preliminary data.</text>
</comment>
<dbReference type="InterPro" id="IPR011050">
    <property type="entry name" value="Pectin_lyase_fold/virulence"/>
</dbReference>
<dbReference type="GO" id="GO:0030213">
    <property type="term" value="P:hyaluronan biosynthetic process"/>
    <property type="evidence" value="ECO:0007669"/>
    <property type="project" value="TreeGrafter"/>
</dbReference>
<reference evidence="8 9" key="1">
    <citation type="journal article" date="2016" name="Nat. Commun.">
        <title>Thousands of microbial genomes shed light on interconnected biogeochemical processes in an aquifer system.</title>
        <authorList>
            <person name="Anantharaman K."/>
            <person name="Brown C.T."/>
            <person name="Hug L.A."/>
            <person name="Sharon I."/>
            <person name="Castelle C.J."/>
            <person name="Probst A.J."/>
            <person name="Thomas B.C."/>
            <person name="Singh A."/>
            <person name="Wilkins M.J."/>
            <person name="Karaoz U."/>
            <person name="Brodie E.L."/>
            <person name="Williams K.H."/>
            <person name="Hubbard S.S."/>
            <person name="Banfield J.F."/>
        </authorList>
    </citation>
    <scope>NUCLEOTIDE SEQUENCE [LARGE SCALE GENOMIC DNA]</scope>
</reference>
<name>A0A1F7I8Q7_9BACT</name>
<gene>
    <name evidence="8" type="ORF">A2954_04885</name>
</gene>
<dbReference type="InterPro" id="IPR012334">
    <property type="entry name" value="Pectin_lyas_fold"/>
</dbReference>
<keyword evidence="5 6" id="KW-0472">Membrane</keyword>
<feature type="transmembrane region" description="Helical" evidence="6">
    <location>
        <begin position="362"/>
        <end position="383"/>
    </location>
</feature>
<dbReference type="InterPro" id="IPR022441">
    <property type="entry name" value="Para_beta_helix_rpt-2"/>
</dbReference>
<evidence type="ECO:0000256" key="2">
    <source>
        <dbReference type="ARBA" id="ARBA00022475"/>
    </source>
</evidence>
<evidence type="ECO:0000256" key="3">
    <source>
        <dbReference type="ARBA" id="ARBA00022676"/>
    </source>
</evidence>
<dbReference type="Pfam" id="PF05048">
    <property type="entry name" value="NosD"/>
    <property type="match status" value="1"/>
</dbReference>
<dbReference type="InterPro" id="IPR036779">
    <property type="entry name" value="LysM_dom_sf"/>
</dbReference>
<dbReference type="PANTHER" id="PTHR22913:SF12">
    <property type="entry name" value="MANNURONAN SYNTHASE"/>
    <property type="match status" value="1"/>
</dbReference>
<dbReference type="InterPro" id="IPR018392">
    <property type="entry name" value="LysM"/>
</dbReference>